<evidence type="ECO:0000256" key="3">
    <source>
        <dbReference type="ARBA" id="ARBA00022741"/>
    </source>
</evidence>
<evidence type="ECO:0000256" key="10">
    <source>
        <dbReference type="SAM" id="MobiDB-lite"/>
    </source>
</evidence>
<evidence type="ECO:0000259" key="11">
    <source>
        <dbReference type="PROSITE" id="PS50089"/>
    </source>
</evidence>
<dbReference type="InterPro" id="IPR027417">
    <property type="entry name" value="P-loop_NTPase"/>
</dbReference>
<feature type="compositionally biased region" description="Polar residues" evidence="10">
    <location>
        <begin position="186"/>
        <end position="203"/>
    </location>
</feature>
<feature type="domain" description="Helicase C-terminal" evidence="13">
    <location>
        <begin position="1067"/>
        <end position="1224"/>
    </location>
</feature>
<dbReference type="InterPro" id="IPR001650">
    <property type="entry name" value="Helicase_C-like"/>
</dbReference>
<evidence type="ECO:0000256" key="1">
    <source>
        <dbReference type="ARBA" id="ARBA00007025"/>
    </source>
</evidence>
<keyword evidence="2" id="KW-0479">Metal-binding</keyword>
<dbReference type="InterPro" id="IPR013083">
    <property type="entry name" value="Znf_RING/FYVE/PHD"/>
</dbReference>
<sequence>MRILFAPIESAAGGLARPVQAWYRPLDAIKAAIALQAIGTSIRSPASLAAVDNTQPSHHGHFKGKRSMEDANNMASPQSGGPKVKQEEGIQWRFEQNETINLDSDAESDAEDDDFSVPVRSSKPTVKSLRNIKISQRTGTPRVTTSNAASYLSTEAPGTKPSKATTTRPNQAGNSATTNAPASSSVDLGSSMFSRPVGSNNNDFTQRMRNAQRDAVTKFRARQLASVIPLSKDNHKEEIADSVKAGDTAENAEDPAASHFAQPKAKYERSRKAGQTNIAHEIEIMKAEAAETQRLRKIQADAEYDKSPTPEPEGLFLQEDEDAPAASEPFSALFADDEIEEVPQQKKRKRAQKDIDDYDAPAPKRGRPKGTKRVKKSSVVPGTSHTEEDVDEVLQIPKNGKSGTKGAKCGARHPKNKTGVHPRRKAHEMTNLGSILGTNVFSDAAAASHLPAAAEHSGGGRRDAALKQLIASVPDQEGGQKRDAHADKKFLNDAIRSFTGTYPVRSAPDGNWKLKGMRTTLKHYQVLGTSFMRRRESGAEPRGGILADQMGLGKTLMSLANIVNGMPAEKSRRKATLVIASPNLVSQWWGEIDKHLETKRENKHHGIGRVVRYKSKDDETNNNIIEHLSESHIVLSTWYELQKSWPKAVTPPELVTAEQKDAWWKDHLEKERGTLHRVDWLRVVLDEAQAIKNHKSHTSLASRGLQSRHRWAISGTPILNTLAEMYPYFKFLKVPQSGSYRIFKQNFCTAEDPDGVNRLNVFLRKIMIRRTHVDTLFNARLLDLPTPKEHTLWLEFGDVERQIYDIVRDRFAKHINMISKQTGLERQYSHVWTLILRLRQLCSHPLLIQGPITDLLEREDFEKLNRISAGEDDNQDQGASLLFHLRQVLNDNTGVNDMNSDMKGAIISEDRITTVDVTNYDDINDKIGNKHGVKYKFRKYLDHLQSSDHWNAITQRCLCTGCRQSPENPFVTSCFHIYCHSCLTDLQHMAARRGHDQARCSECGEAYSSAEPCQEFEEFQDSGSSAESVQGSSSQESKKGKKSKKKSEGDWINLPGEILPSAKTQATKAQLLNWIEEDPNCKCIVFTQFLDMVRILSKVCKTEEWGYVTYSGKMSHDSREKAVREFETDPTKRIMLASLKSGGLGLNLTMASKVICLDPWWNNAVEQQAFCRVFRIGQTKETEMIRFVVSNTIDSAMMAMKERKTEEIDQVMEEARKKDLPDVSELLRLFGEVGEDDEGHAFIFVDDPKENEARHAESEEENEEGFLANEP</sequence>
<dbReference type="InterPro" id="IPR001841">
    <property type="entry name" value="Znf_RING"/>
</dbReference>
<dbReference type="InterPro" id="IPR017907">
    <property type="entry name" value="Znf_RING_CS"/>
</dbReference>
<dbReference type="PANTHER" id="PTHR45626:SF17">
    <property type="entry name" value="HELICASE-LIKE TRANSCRIPTION FACTOR"/>
    <property type="match status" value="1"/>
</dbReference>
<feature type="region of interest" description="Disordered" evidence="10">
    <location>
        <begin position="1247"/>
        <end position="1271"/>
    </location>
</feature>
<evidence type="ECO:0000256" key="6">
    <source>
        <dbReference type="ARBA" id="ARBA00022806"/>
    </source>
</evidence>
<dbReference type="VEuPathDB" id="FungiDB:BTJ68_05500"/>
<name>A0A3M7G2E3_HORWE</name>
<feature type="compositionally biased region" description="Basic residues" evidence="10">
    <location>
        <begin position="364"/>
        <end position="376"/>
    </location>
</feature>
<dbReference type="Proteomes" id="UP000268823">
    <property type="component" value="Unassembled WGS sequence"/>
</dbReference>
<dbReference type="GO" id="GO:0004386">
    <property type="term" value="F:helicase activity"/>
    <property type="evidence" value="ECO:0007669"/>
    <property type="project" value="UniProtKB-KW"/>
</dbReference>
<dbReference type="CDD" id="cd18008">
    <property type="entry name" value="DEXDc_SHPRH-like"/>
    <property type="match status" value="1"/>
</dbReference>
<feature type="domain" description="Helicase ATP-binding" evidence="12">
    <location>
        <begin position="535"/>
        <end position="735"/>
    </location>
</feature>
<feature type="region of interest" description="Disordered" evidence="10">
    <location>
        <begin position="331"/>
        <end position="425"/>
    </location>
</feature>
<dbReference type="GO" id="GO:0005524">
    <property type="term" value="F:ATP binding"/>
    <property type="evidence" value="ECO:0007669"/>
    <property type="project" value="UniProtKB-KW"/>
</dbReference>
<proteinExistence type="inferred from homology"/>
<dbReference type="PROSITE" id="PS51192">
    <property type="entry name" value="HELICASE_ATP_BIND_1"/>
    <property type="match status" value="1"/>
</dbReference>
<feature type="compositionally biased region" description="Basic and acidic residues" evidence="10">
    <location>
        <begin position="1247"/>
        <end position="1257"/>
    </location>
</feature>
<evidence type="ECO:0000313" key="14">
    <source>
        <dbReference type="EMBL" id="RMY95302.1"/>
    </source>
</evidence>
<dbReference type="SMART" id="SM00487">
    <property type="entry name" value="DEXDc"/>
    <property type="match status" value="1"/>
</dbReference>
<evidence type="ECO:0000259" key="13">
    <source>
        <dbReference type="PROSITE" id="PS51194"/>
    </source>
</evidence>
<evidence type="ECO:0008006" key="16">
    <source>
        <dbReference type="Google" id="ProtNLM"/>
    </source>
</evidence>
<dbReference type="PROSITE" id="PS50089">
    <property type="entry name" value="ZF_RING_2"/>
    <property type="match status" value="1"/>
</dbReference>
<dbReference type="CDD" id="cd16449">
    <property type="entry name" value="RING-HC"/>
    <property type="match status" value="1"/>
</dbReference>
<feature type="region of interest" description="Disordered" evidence="10">
    <location>
        <begin position="1024"/>
        <end position="1052"/>
    </location>
</feature>
<evidence type="ECO:0000256" key="5">
    <source>
        <dbReference type="ARBA" id="ARBA00022801"/>
    </source>
</evidence>
<dbReference type="GO" id="GO:0005634">
    <property type="term" value="C:nucleus"/>
    <property type="evidence" value="ECO:0007669"/>
    <property type="project" value="TreeGrafter"/>
</dbReference>
<dbReference type="Gene3D" id="3.40.50.10810">
    <property type="entry name" value="Tandem AAA-ATPase domain"/>
    <property type="match status" value="1"/>
</dbReference>
<feature type="compositionally biased region" description="Low complexity" evidence="10">
    <location>
        <begin position="1024"/>
        <end position="1035"/>
    </location>
</feature>
<dbReference type="EMBL" id="QWIR01000007">
    <property type="protein sequence ID" value="RMY95302.1"/>
    <property type="molecule type" value="Genomic_DNA"/>
</dbReference>
<dbReference type="PROSITE" id="PS51194">
    <property type="entry name" value="HELICASE_CTER"/>
    <property type="match status" value="1"/>
</dbReference>
<reference evidence="14 15" key="1">
    <citation type="journal article" date="2018" name="BMC Genomics">
        <title>Genomic evidence for intraspecific hybridization in a clonal and extremely halotolerant yeast.</title>
        <authorList>
            <person name="Gostincar C."/>
            <person name="Stajich J.E."/>
            <person name="Zupancic J."/>
            <person name="Zalar P."/>
            <person name="Gunde-Cimerman N."/>
        </authorList>
    </citation>
    <scope>NUCLEOTIDE SEQUENCE [LARGE SCALE GENOMIC DNA]</scope>
    <source>
        <strain evidence="14 15">EXF-2788</strain>
    </source>
</reference>
<feature type="compositionally biased region" description="Low complexity" evidence="10">
    <location>
        <begin position="172"/>
        <end position="185"/>
    </location>
</feature>
<evidence type="ECO:0000313" key="15">
    <source>
        <dbReference type="Proteomes" id="UP000268823"/>
    </source>
</evidence>
<dbReference type="SUPFAM" id="SSF52540">
    <property type="entry name" value="P-loop containing nucleoside triphosphate hydrolases"/>
    <property type="match status" value="2"/>
</dbReference>
<dbReference type="GO" id="GO:0008270">
    <property type="term" value="F:zinc ion binding"/>
    <property type="evidence" value="ECO:0007669"/>
    <property type="project" value="UniProtKB-KW"/>
</dbReference>
<dbReference type="InterPro" id="IPR049730">
    <property type="entry name" value="SNF2/RAD54-like_C"/>
</dbReference>
<feature type="compositionally biased region" description="Polar residues" evidence="10">
    <location>
        <begin position="162"/>
        <end position="171"/>
    </location>
</feature>
<evidence type="ECO:0000256" key="4">
    <source>
        <dbReference type="ARBA" id="ARBA00022771"/>
    </source>
</evidence>
<dbReference type="GO" id="GO:0006281">
    <property type="term" value="P:DNA repair"/>
    <property type="evidence" value="ECO:0007669"/>
    <property type="project" value="TreeGrafter"/>
</dbReference>
<comment type="caution">
    <text evidence="14">The sequence shown here is derived from an EMBL/GenBank/DDBJ whole genome shotgun (WGS) entry which is preliminary data.</text>
</comment>
<evidence type="ECO:0000256" key="8">
    <source>
        <dbReference type="ARBA" id="ARBA00022840"/>
    </source>
</evidence>
<comment type="similarity">
    <text evidence="1">Belongs to the SNF2/RAD54 helicase family.</text>
</comment>
<dbReference type="GO" id="GO:0008094">
    <property type="term" value="F:ATP-dependent activity, acting on DNA"/>
    <property type="evidence" value="ECO:0007669"/>
    <property type="project" value="TreeGrafter"/>
</dbReference>
<feature type="region of interest" description="Disordered" evidence="10">
    <location>
        <begin position="100"/>
        <end position="203"/>
    </location>
</feature>
<keyword evidence="7" id="KW-0862">Zinc</keyword>
<dbReference type="SMART" id="SM00490">
    <property type="entry name" value="HELICc"/>
    <property type="match status" value="1"/>
</dbReference>
<feature type="compositionally biased region" description="Polar residues" evidence="10">
    <location>
        <begin position="133"/>
        <end position="153"/>
    </location>
</feature>
<dbReference type="PROSITE" id="PS00518">
    <property type="entry name" value="ZF_RING_1"/>
    <property type="match status" value="1"/>
</dbReference>
<feature type="compositionally biased region" description="Acidic residues" evidence="10">
    <location>
        <begin position="104"/>
        <end position="115"/>
    </location>
</feature>
<dbReference type="GO" id="GO:0016787">
    <property type="term" value="F:hydrolase activity"/>
    <property type="evidence" value="ECO:0007669"/>
    <property type="project" value="UniProtKB-KW"/>
</dbReference>
<dbReference type="SUPFAM" id="SSF57850">
    <property type="entry name" value="RING/U-box"/>
    <property type="match status" value="1"/>
</dbReference>
<keyword evidence="6" id="KW-0347">Helicase</keyword>
<dbReference type="InterPro" id="IPR038718">
    <property type="entry name" value="SNF2-like_sf"/>
</dbReference>
<dbReference type="InterPro" id="IPR014001">
    <property type="entry name" value="Helicase_ATP-bd"/>
</dbReference>
<keyword evidence="8" id="KW-0067">ATP-binding</keyword>
<dbReference type="PANTHER" id="PTHR45626">
    <property type="entry name" value="TRANSCRIPTION TERMINATION FACTOR 2-RELATED"/>
    <property type="match status" value="1"/>
</dbReference>
<evidence type="ECO:0000256" key="9">
    <source>
        <dbReference type="PROSITE-ProRule" id="PRU00175"/>
    </source>
</evidence>
<protein>
    <recommendedName>
        <fullName evidence="16">RING-type domain-containing protein</fullName>
    </recommendedName>
</protein>
<dbReference type="OrthoDB" id="448448at2759"/>
<keyword evidence="5" id="KW-0378">Hydrolase</keyword>
<keyword evidence="4 9" id="KW-0863">Zinc-finger</keyword>
<dbReference type="CDD" id="cd18793">
    <property type="entry name" value="SF2_C_SNF"/>
    <property type="match status" value="1"/>
</dbReference>
<feature type="compositionally biased region" description="Basic residues" evidence="10">
    <location>
        <begin position="410"/>
        <end position="425"/>
    </location>
</feature>
<evidence type="ECO:0000256" key="2">
    <source>
        <dbReference type="ARBA" id="ARBA00022723"/>
    </source>
</evidence>
<gene>
    <name evidence="14" type="ORF">D0861_00810</name>
</gene>
<dbReference type="Gene3D" id="3.30.40.10">
    <property type="entry name" value="Zinc/RING finger domain, C3HC4 (zinc finger)"/>
    <property type="match status" value="1"/>
</dbReference>
<evidence type="ECO:0000256" key="7">
    <source>
        <dbReference type="ARBA" id="ARBA00022833"/>
    </source>
</evidence>
<dbReference type="InterPro" id="IPR050628">
    <property type="entry name" value="SNF2_RAD54_helicase_TF"/>
</dbReference>
<dbReference type="InterPro" id="IPR000330">
    <property type="entry name" value="SNF2_N"/>
</dbReference>
<dbReference type="AlphaFoldDB" id="A0A3M7G2E3"/>
<organism evidence="14 15">
    <name type="scientific">Hortaea werneckii</name>
    <name type="common">Black yeast</name>
    <name type="synonym">Cladosporium werneckii</name>
    <dbReference type="NCBI Taxonomy" id="91943"/>
    <lineage>
        <taxon>Eukaryota</taxon>
        <taxon>Fungi</taxon>
        <taxon>Dikarya</taxon>
        <taxon>Ascomycota</taxon>
        <taxon>Pezizomycotina</taxon>
        <taxon>Dothideomycetes</taxon>
        <taxon>Dothideomycetidae</taxon>
        <taxon>Mycosphaerellales</taxon>
        <taxon>Teratosphaeriaceae</taxon>
        <taxon>Hortaea</taxon>
    </lineage>
</organism>
<dbReference type="Pfam" id="PF00271">
    <property type="entry name" value="Helicase_C"/>
    <property type="match status" value="1"/>
</dbReference>
<dbReference type="Gene3D" id="3.40.50.300">
    <property type="entry name" value="P-loop containing nucleotide triphosphate hydrolases"/>
    <property type="match status" value="1"/>
</dbReference>
<dbReference type="Pfam" id="PF00176">
    <property type="entry name" value="SNF2-rel_dom"/>
    <property type="match status" value="1"/>
</dbReference>
<accession>A0A3M7G2E3</accession>
<evidence type="ECO:0000259" key="12">
    <source>
        <dbReference type="PROSITE" id="PS51192"/>
    </source>
</evidence>
<feature type="region of interest" description="Disordered" evidence="10">
    <location>
        <begin position="53"/>
        <end position="87"/>
    </location>
</feature>
<keyword evidence="3" id="KW-0547">Nucleotide-binding</keyword>
<feature type="domain" description="RING-type" evidence="11">
    <location>
        <begin position="959"/>
        <end position="1003"/>
    </location>
</feature>